<protein>
    <recommendedName>
        <fullName evidence="3">Protein kinase domain-containing protein</fullName>
    </recommendedName>
</protein>
<reference evidence="4" key="1">
    <citation type="submission" date="2023-01" db="EMBL/GenBank/DDBJ databases">
        <title>Genome assembly of the deep-sea coral Lophelia pertusa.</title>
        <authorList>
            <person name="Herrera S."/>
            <person name="Cordes E."/>
        </authorList>
    </citation>
    <scope>NUCLEOTIDE SEQUENCE</scope>
    <source>
        <strain evidence="4">USNM1676648</strain>
        <tissue evidence="4">Polyp</tissue>
    </source>
</reference>
<dbReference type="Pfam" id="PF00069">
    <property type="entry name" value="Pkinase"/>
    <property type="match status" value="1"/>
</dbReference>
<dbReference type="Proteomes" id="UP001163046">
    <property type="component" value="Unassembled WGS sequence"/>
</dbReference>
<dbReference type="PROSITE" id="PS50011">
    <property type="entry name" value="PROTEIN_KINASE_DOM"/>
    <property type="match status" value="1"/>
</dbReference>
<gene>
    <name evidence="4" type="ORF">OS493_035042</name>
</gene>
<dbReference type="AlphaFoldDB" id="A0A9W9ZWP6"/>
<name>A0A9W9ZWP6_9CNID</name>
<evidence type="ECO:0000313" key="5">
    <source>
        <dbReference type="Proteomes" id="UP001163046"/>
    </source>
</evidence>
<sequence length="387" mass="43237">MAEIFRSALNYISQTGKSENDFVGQYVELGPVQLRVRRVIAEGGYGFVFVAQDTSTGKEYALKRLMAGDEAANKSILNEITILKRLRGHPNIVQFYSAASLSEKETDHGMSEYLILTELCSGGELIKLMQERYGQPYPPHQVLKMCYQTCRAVAHMHKQTPPVIHRDLKVENLLISARGQIKLCDFGSSTTIQQFPDESWTALQRSLVEDELQRNTTPMYRAPEMIDLYSNMPITEKGDIWALGCILFFLCFMEHPFEDSAKLRILNAKYTIPENDTKYTVFHDLIRYMLQVNPVNRPDIREVLTGLEAIAIAMDVDLKGRVRDDIPPTSGERSPPGSTSGPPPAPSSSGNSVLLGGVVKGANSLLVISRICPTKLCSLLQDMSRMT</sequence>
<dbReference type="Gene3D" id="1.10.510.10">
    <property type="entry name" value="Transferase(Phosphotransferase) domain 1"/>
    <property type="match status" value="1"/>
</dbReference>
<dbReference type="GO" id="GO:2000369">
    <property type="term" value="P:regulation of clathrin-dependent endocytosis"/>
    <property type="evidence" value="ECO:0007669"/>
    <property type="project" value="TreeGrafter"/>
</dbReference>
<keyword evidence="5" id="KW-1185">Reference proteome</keyword>
<dbReference type="InterPro" id="IPR011009">
    <property type="entry name" value="Kinase-like_dom_sf"/>
</dbReference>
<dbReference type="GO" id="GO:0035612">
    <property type="term" value="F:AP-2 adaptor complex binding"/>
    <property type="evidence" value="ECO:0007669"/>
    <property type="project" value="TreeGrafter"/>
</dbReference>
<feature type="region of interest" description="Disordered" evidence="2">
    <location>
        <begin position="321"/>
        <end position="352"/>
    </location>
</feature>
<dbReference type="PANTHER" id="PTHR22967">
    <property type="entry name" value="SERINE/THREONINE PROTEIN KINASE"/>
    <property type="match status" value="1"/>
</dbReference>
<dbReference type="GO" id="GO:0045747">
    <property type="term" value="P:positive regulation of Notch signaling pathway"/>
    <property type="evidence" value="ECO:0007669"/>
    <property type="project" value="TreeGrafter"/>
</dbReference>
<dbReference type="EMBL" id="MU825447">
    <property type="protein sequence ID" value="KAJ7388895.1"/>
    <property type="molecule type" value="Genomic_DNA"/>
</dbReference>
<dbReference type="SMART" id="SM00220">
    <property type="entry name" value="S_TKc"/>
    <property type="match status" value="1"/>
</dbReference>
<dbReference type="InterPro" id="IPR008271">
    <property type="entry name" value="Ser/Thr_kinase_AS"/>
</dbReference>
<dbReference type="GO" id="GO:0004674">
    <property type="term" value="F:protein serine/threonine kinase activity"/>
    <property type="evidence" value="ECO:0007669"/>
    <property type="project" value="TreeGrafter"/>
</dbReference>
<dbReference type="OrthoDB" id="1717591at2759"/>
<evidence type="ECO:0000256" key="1">
    <source>
        <dbReference type="ARBA" id="ARBA00022741"/>
    </source>
</evidence>
<keyword evidence="1" id="KW-0547">Nucleotide-binding</keyword>
<dbReference type="FunFam" id="1.10.510.10:FF:000228">
    <property type="entry name" value="cyclin-G-associated kinase isoform X1"/>
    <property type="match status" value="1"/>
</dbReference>
<evidence type="ECO:0000259" key="3">
    <source>
        <dbReference type="PROSITE" id="PS50011"/>
    </source>
</evidence>
<dbReference type="InterPro" id="IPR000719">
    <property type="entry name" value="Prot_kinase_dom"/>
</dbReference>
<accession>A0A9W9ZWP6</accession>
<feature type="compositionally biased region" description="Low complexity" evidence="2">
    <location>
        <begin position="327"/>
        <end position="340"/>
    </location>
</feature>
<dbReference type="GO" id="GO:0005737">
    <property type="term" value="C:cytoplasm"/>
    <property type="evidence" value="ECO:0007669"/>
    <property type="project" value="TreeGrafter"/>
</dbReference>
<organism evidence="4 5">
    <name type="scientific">Desmophyllum pertusum</name>
    <dbReference type="NCBI Taxonomy" id="174260"/>
    <lineage>
        <taxon>Eukaryota</taxon>
        <taxon>Metazoa</taxon>
        <taxon>Cnidaria</taxon>
        <taxon>Anthozoa</taxon>
        <taxon>Hexacorallia</taxon>
        <taxon>Scleractinia</taxon>
        <taxon>Caryophylliina</taxon>
        <taxon>Caryophylliidae</taxon>
        <taxon>Desmophyllum</taxon>
    </lineage>
</organism>
<evidence type="ECO:0000256" key="2">
    <source>
        <dbReference type="SAM" id="MobiDB-lite"/>
    </source>
</evidence>
<evidence type="ECO:0000313" key="4">
    <source>
        <dbReference type="EMBL" id="KAJ7388895.1"/>
    </source>
</evidence>
<feature type="domain" description="Protein kinase" evidence="3">
    <location>
        <begin position="34"/>
        <end position="310"/>
    </location>
</feature>
<comment type="caution">
    <text evidence="4">The sequence shown here is derived from an EMBL/GenBank/DDBJ whole genome shotgun (WGS) entry which is preliminary data.</text>
</comment>
<dbReference type="PROSITE" id="PS00108">
    <property type="entry name" value="PROTEIN_KINASE_ST"/>
    <property type="match status" value="1"/>
</dbReference>
<dbReference type="SUPFAM" id="SSF56112">
    <property type="entry name" value="Protein kinase-like (PK-like)"/>
    <property type="match status" value="1"/>
</dbReference>
<dbReference type="PANTHER" id="PTHR22967:SF105">
    <property type="entry name" value="CYCLIN-G-ASSOCIATED KINASE"/>
    <property type="match status" value="1"/>
</dbReference>
<proteinExistence type="predicted"/>
<dbReference type="GO" id="GO:0005524">
    <property type="term" value="F:ATP binding"/>
    <property type="evidence" value="ECO:0007669"/>
    <property type="project" value="InterPro"/>
</dbReference>